<dbReference type="InterPro" id="IPR001753">
    <property type="entry name" value="Enoyl-CoA_hydra/iso"/>
</dbReference>
<dbReference type="NCBIfam" id="NF004781">
    <property type="entry name" value="PRK06127.1"/>
    <property type="match status" value="1"/>
</dbReference>
<evidence type="ECO:0000256" key="1">
    <source>
        <dbReference type="ARBA" id="ARBA00005254"/>
    </source>
</evidence>
<sequence>MRAEITDGIGWMTFNNPARHNALSLEMWQAIGEIVAHFEGDEDVRVIVMAGAGGKAFVSGADISEFDKQRANSEQKEEYARISASGSRALATVTKPLIAMVEGYCIGGGLATALAADIRFASPDSSFGIPAAKLGLGYEYAGLAKLARVVGPARARDILFSARFLGAEEAQRAGLVQFISPRDRIRNDVIAYATQIAANAPLTVAAAKAAINAYERGGQIDDVEAVEVLVSACFDSDDYKEGRRAFAEKRTPEFTGH</sequence>
<dbReference type="EMBL" id="UINC01001037">
    <property type="protein sequence ID" value="SUZ68334.1"/>
    <property type="molecule type" value="Genomic_DNA"/>
</dbReference>
<dbReference type="PROSITE" id="PS00166">
    <property type="entry name" value="ENOYL_COA_HYDRATASE"/>
    <property type="match status" value="1"/>
</dbReference>
<dbReference type="GO" id="GO:0016829">
    <property type="term" value="F:lyase activity"/>
    <property type="evidence" value="ECO:0007669"/>
    <property type="project" value="UniProtKB-KW"/>
</dbReference>
<evidence type="ECO:0008006" key="4">
    <source>
        <dbReference type="Google" id="ProtNLM"/>
    </source>
</evidence>
<dbReference type="CDD" id="cd06558">
    <property type="entry name" value="crotonase-like"/>
    <property type="match status" value="1"/>
</dbReference>
<evidence type="ECO:0000256" key="2">
    <source>
        <dbReference type="ARBA" id="ARBA00023239"/>
    </source>
</evidence>
<dbReference type="AlphaFoldDB" id="A0A381PNZ7"/>
<dbReference type="PANTHER" id="PTHR11941:SF54">
    <property type="entry name" value="ENOYL-COA HYDRATASE, MITOCHONDRIAL"/>
    <property type="match status" value="1"/>
</dbReference>
<organism evidence="3">
    <name type="scientific">marine metagenome</name>
    <dbReference type="NCBI Taxonomy" id="408172"/>
    <lineage>
        <taxon>unclassified sequences</taxon>
        <taxon>metagenomes</taxon>
        <taxon>ecological metagenomes</taxon>
    </lineage>
</organism>
<dbReference type="GO" id="GO:0006635">
    <property type="term" value="P:fatty acid beta-oxidation"/>
    <property type="evidence" value="ECO:0007669"/>
    <property type="project" value="TreeGrafter"/>
</dbReference>
<gene>
    <name evidence="3" type="ORF">METZ01_LOCUS21188</name>
</gene>
<comment type="similarity">
    <text evidence="1">Belongs to the enoyl-CoA hydratase/isomerase family.</text>
</comment>
<evidence type="ECO:0000313" key="3">
    <source>
        <dbReference type="EMBL" id="SUZ68334.1"/>
    </source>
</evidence>
<dbReference type="Pfam" id="PF00378">
    <property type="entry name" value="ECH_1"/>
    <property type="match status" value="1"/>
</dbReference>
<accession>A0A381PNZ7</accession>
<proteinExistence type="inferred from homology"/>
<dbReference type="InterPro" id="IPR014748">
    <property type="entry name" value="Enoyl-CoA_hydra_C"/>
</dbReference>
<keyword evidence="2" id="KW-0456">Lyase</keyword>
<reference evidence="3" key="1">
    <citation type="submission" date="2018-05" db="EMBL/GenBank/DDBJ databases">
        <authorList>
            <person name="Lanie J.A."/>
            <person name="Ng W.-L."/>
            <person name="Kazmierczak K.M."/>
            <person name="Andrzejewski T.M."/>
            <person name="Davidsen T.M."/>
            <person name="Wayne K.J."/>
            <person name="Tettelin H."/>
            <person name="Glass J.I."/>
            <person name="Rusch D."/>
            <person name="Podicherti R."/>
            <person name="Tsui H.-C.T."/>
            <person name="Winkler M.E."/>
        </authorList>
    </citation>
    <scope>NUCLEOTIDE SEQUENCE</scope>
</reference>
<dbReference type="PANTHER" id="PTHR11941">
    <property type="entry name" value="ENOYL-COA HYDRATASE-RELATED"/>
    <property type="match status" value="1"/>
</dbReference>
<dbReference type="SUPFAM" id="SSF52096">
    <property type="entry name" value="ClpP/crotonase"/>
    <property type="match status" value="1"/>
</dbReference>
<dbReference type="Gene3D" id="3.90.226.10">
    <property type="entry name" value="2-enoyl-CoA Hydratase, Chain A, domain 1"/>
    <property type="match status" value="1"/>
</dbReference>
<protein>
    <recommendedName>
        <fullName evidence="4">Enoyl-CoA hydratase</fullName>
    </recommendedName>
</protein>
<dbReference type="InterPro" id="IPR018376">
    <property type="entry name" value="Enoyl-CoA_hyd/isom_CS"/>
</dbReference>
<name>A0A381PNZ7_9ZZZZ</name>
<dbReference type="Gene3D" id="1.10.12.10">
    <property type="entry name" value="Lyase 2-enoyl-coa Hydratase, Chain A, domain 2"/>
    <property type="match status" value="1"/>
</dbReference>
<dbReference type="InterPro" id="IPR029045">
    <property type="entry name" value="ClpP/crotonase-like_dom_sf"/>
</dbReference>